<dbReference type="GO" id="GO:0046872">
    <property type="term" value="F:metal ion binding"/>
    <property type="evidence" value="ECO:0007669"/>
    <property type="project" value="UniProtKB-KW"/>
</dbReference>
<evidence type="ECO:0000256" key="4">
    <source>
        <dbReference type="ARBA" id="ARBA00022741"/>
    </source>
</evidence>
<feature type="binding site" evidence="10">
    <location>
        <begin position="8"/>
        <end position="13"/>
    </location>
    <ligand>
        <name>substrate</name>
    </ligand>
</feature>
<dbReference type="SUPFAM" id="SSF52972">
    <property type="entry name" value="ITPase-like"/>
    <property type="match status" value="1"/>
</dbReference>
<evidence type="ECO:0000256" key="5">
    <source>
        <dbReference type="ARBA" id="ARBA00022801"/>
    </source>
</evidence>
<gene>
    <name evidence="12" type="primary">rdgB</name>
    <name evidence="12" type="ORF">GS597_05355</name>
</gene>
<dbReference type="GO" id="GO:0005829">
    <property type="term" value="C:cytosol"/>
    <property type="evidence" value="ECO:0007669"/>
    <property type="project" value="TreeGrafter"/>
</dbReference>
<evidence type="ECO:0000256" key="10">
    <source>
        <dbReference type="HAMAP-Rule" id="MF_01405"/>
    </source>
</evidence>
<comment type="caution">
    <text evidence="10">Lacks conserved residue(s) required for the propagation of feature annotation.</text>
</comment>
<sequence>MTPLVVATQNPGKFSELQATLAGLSWELLLMPEGLEIAETGDTFLANACLKASKVAEATGHWAIADDSGLVVDALDGAPGIYSARYGQTDLERIQRLLNELGDEPQRAAHFVCVMALADSTGRIVAQAEGVCSGEILRAPRGKGGFGYDPIFYLPEREQTFAELTPEEKHQISHRGRAVQALLPKLRALP</sequence>
<dbReference type="RefSeq" id="WP_161824520.1">
    <property type="nucleotide sequence ID" value="NZ_WVIC01000008.1"/>
</dbReference>
<dbReference type="InterPro" id="IPR002637">
    <property type="entry name" value="RdgB/HAM1"/>
</dbReference>
<dbReference type="PANTHER" id="PTHR11067">
    <property type="entry name" value="INOSINE TRIPHOSPHATE PYROPHOSPHATASE/HAM1 PROTEIN"/>
    <property type="match status" value="1"/>
</dbReference>
<dbReference type="Gene3D" id="3.90.950.10">
    <property type="match status" value="1"/>
</dbReference>
<accession>A0A8K1ZXZ8</accession>
<comment type="function">
    <text evidence="10">Pyrophosphatase that catalyzes the hydrolysis of nucleoside triphosphates to their monophosphate derivatives, with a high preference for the non-canonical purine nucleotides XTP (xanthosine triphosphate), dITP (deoxyinosine triphosphate) and ITP. Seems to function as a house-cleaning enzyme that removes non-canonical purine nucleotides from the nucleotide pool, thus preventing their incorporation into DNA/RNA and avoiding chromosomal lesions.</text>
</comment>
<dbReference type="EMBL" id="WVIC01000008">
    <property type="protein sequence ID" value="NCJ05948.1"/>
    <property type="molecule type" value="Genomic_DNA"/>
</dbReference>
<comment type="catalytic activity">
    <reaction evidence="8 10">
        <text>dITP + H2O = dIMP + diphosphate + H(+)</text>
        <dbReference type="Rhea" id="RHEA:28342"/>
        <dbReference type="ChEBI" id="CHEBI:15377"/>
        <dbReference type="ChEBI" id="CHEBI:15378"/>
        <dbReference type="ChEBI" id="CHEBI:33019"/>
        <dbReference type="ChEBI" id="CHEBI:61194"/>
        <dbReference type="ChEBI" id="CHEBI:61382"/>
        <dbReference type="EC" id="3.6.1.66"/>
    </reaction>
</comment>
<evidence type="ECO:0000256" key="6">
    <source>
        <dbReference type="ARBA" id="ARBA00022842"/>
    </source>
</evidence>
<keyword evidence="13" id="KW-1185">Reference proteome</keyword>
<comment type="catalytic activity">
    <reaction evidence="9 10">
        <text>XTP + H2O = XMP + diphosphate + H(+)</text>
        <dbReference type="Rhea" id="RHEA:28610"/>
        <dbReference type="ChEBI" id="CHEBI:15377"/>
        <dbReference type="ChEBI" id="CHEBI:15378"/>
        <dbReference type="ChEBI" id="CHEBI:33019"/>
        <dbReference type="ChEBI" id="CHEBI:57464"/>
        <dbReference type="ChEBI" id="CHEBI:61314"/>
        <dbReference type="EC" id="3.6.1.66"/>
    </reaction>
</comment>
<evidence type="ECO:0000256" key="11">
    <source>
        <dbReference type="RuleBase" id="RU003781"/>
    </source>
</evidence>
<comment type="similarity">
    <text evidence="1 10 11">Belongs to the HAM1 NTPase family.</text>
</comment>
<dbReference type="FunFam" id="3.90.950.10:FF:000001">
    <property type="entry name" value="dITP/XTP pyrophosphatase"/>
    <property type="match status" value="1"/>
</dbReference>
<dbReference type="GO" id="GO:0009146">
    <property type="term" value="P:purine nucleoside triphosphate catabolic process"/>
    <property type="evidence" value="ECO:0007669"/>
    <property type="project" value="UniProtKB-UniRule"/>
</dbReference>
<evidence type="ECO:0000256" key="3">
    <source>
        <dbReference type="ARBA" id="ARBA00022723"/>
    </source>
</evidence>
<evidence type="ECO:0000256" key="1">
    <source>
        <dbReference type="ARBA" id="ARBA00008023"/>
    </source>
</evidence>
<evidence type="ECO:0000313" key="13">
    <source>
        <dbReference type="Proteomes" id="UP000607397"/>
    </source>
</evidence>
<keyword evidence="3 10" id="KW-0479">Metal-binding</keyword>
<dbReference type="EC" id="3.6.1.66" evidence="10"/>
<dbReference type="GO" id="GO:0000166">
    <property type="term" value="F:nucleotide binding"/>
    <property type="evidence" value="ECO:0007669"/>
    <property type="project" value="UniProtKB-KW"/>
</dbReference>
<feature type="binding site" evidence="10">
    <location>
        <begin position="174"/>
        <end position="175"/>
    </location>
    <ligand>
        <name>substrate</name>
    </ligand>
</feature>
<comment type="catalytic activity">
    <reaction evidence="10">
        <text>ITP + H2O = IMP + diphosphate + H(+)</text>
        <dbReference type="Rhea" id="RHEA:29399"/>
        <dbReference type="ChEBI" id="CHEBI:15377"/>
        <dbReference type="ChEBI" id="CHEBI:15378"/>
        <dbReference type="ChEBI" id="CHEBI:33019"/>
        <dbReference type="ChEBI" id="CHEBI:58053"/>
        <dbReference type="ChEBI" id="CHEBI:61402"/>
        <dbReference type="EC" id="3.6.1.66"/>
    </reaction>
</comment>
<keyword evidence="6 10" id="KW-0460">Magnesium</keyword>
<proteinExistence type="inferred from homology"/>
<dbReference type="InterPro" id="IPR020922">
    <property type="entry name" value="dITP/XTP_pyrophosphatase"/>
</dbReference>
<evidence type="ECO:0000256" key="8">
    <source>
        <dbReference type="ARBA" id="ARBA00051875"/>
    </source>
</evidence>
<keyword evidence="7 10" id="KW-0546">Nucleotide metabolism</keyword>
<evidence type="ECO:0000256" key="2">
    <source>
        <dbReference type="ARBA" id="ARBA00011738"/>
    </source>
</evidence>
<feature type="binding site" evidence="10">
    <location>
        <position position="67"/>
    </location>
    <ligand>
        <name>Mg(2+)</name>
        <dbReference type="ChEBI" id="CHEBI:18420"/>
    </ligand>
</feature>
<dbReference type="GO" id="GO:0036222">
    <property type="term" value="F:XTP diphosphatase activity"/>
    <property type="evidence" value="ECO:0007669"/>
    <property type="project" value="UniProtKB-UniRule"/>
</dbReference>
<comment type="subunit">
    <text evidence="2 10">Homodimer.</text>
</comment>
<organism evidence="12 13">
    <name type="scientific">Petrachloros mirabilis ULC683</name>
    <dbReference type="NCBI Taxonomy" id="2781853"/>
    <lineage>
        <taxon>Bacteria</taxon>
        <taxon>Bacillati</taxon>
        <taxon>Cyanobacteriota</taxon>
        <taxon>Cyanophyceae</taxon>
        <taxon>Synechococcales</taxon>
        <taxon>Petrachlorosaceae</taxon>
        <taxon>Petrachloros</taxon>
        <taxon>Petrachloros mirabilis</taxon>
    </lineage>
</organism>
<dbReference type="Proteomes" id="UP000607397">
    <property type="component" value="Unassembled WGS sequence"/>
</dbReference>
<comment type="cofactor">
    <cofactor evidence="10">
        <name>Mg(2+)</name>
        <dbReference type="ChEBI" id="CHEBI:18420"/>
    </cofactor>
    <text evidence="10">Binds 1 Mg(2+) ion per subunit.</text>
</comment>
<dbReference type="Pfam" id="PF01725">
    <property type="entry name" value="Ham1p_like"/>
    <property type="match status" value="1"/>
</dbReference>
<evidence type="ECO:0000313" key="12">
    <source>
        <dbReference type="EMBL" id="NCJ05948.1"/>
    </source>
</evidence>
<dbReference type="NCBIfam" id="TIGR00042">
    <property type="entry name" value="RdgB/HAM1 family non-canonical purine NTP pyrophosphatase"/>
    <property type="match status" value="1"/>
</dbReference>
<evidence type="ECO:0000256" key="7">
    <source>
        <dbReference type="ARBA" id="ARBA00023080"/>
    </source>
</evidence>
<feature type="binding site" evidence="10">
    <location>
        <position position="169"/>
    </location>
    <ligand>
        <name>substrate</name>
    </ligand>
</feature>
<dbReference type="PANTHER" id="PTHR11067:SF9">
    <property type="entry name" value="INOSINE TRIPHOSPHATE PYROPHOSPHATASE"/>
    <property type="match status" value="1"/>
</dbReference>
<keyword evidence="5 10" id="KW-0378">Hydrolase</keyword>
<name>A0A8K1ZXZ8_9CYAN</name>
<comment type="caution">
    <text evidence="12">The sequence shown here is derived from an EMBL/GenBank/DDBJ whole genome shotgun (WGS) entry which is preliminary data.</text>
</comment>
<dbReference type="GO" id="GO:0035870">
    <property type="term" value="F:dITP diphosphatase activity"/>
    <property type="evidence" value="ECO:0007669"/>
    <property type="project" value="UniProtKB-UniRule"/>
</dbReference>
<feature type="binding site" evidence="10">
    <location>
        <begin position="146"/>
        <end position="149"/>
    </location>
    <ligand>
        <name>substrate</name>
    </ligand>
</feature>
<reference evidence="12" key="1">
    <citation type="submission" date="2019-12" db="EMBL/GenBank/DDBJ databases">
        <title>High-Quality draft genome sequences of three cyanobacteria isolated from the limestone walls of the Old Cathedral of Coimbra.</title>
        <authorList>
            <person name="Tiago I."/>
            <person name="Soares F."/>
            <person name="Portugal A."/>
        </authorList>
    </citation>
    <scope>NUCLEOTIDE SEQUENCE [LARGE SCALE GENOMIC DNA]</scope>
    <source>
        <strain evidence="12">C</strain>
    </source>
</reference>
<feature type="active site" description="Proton acceptor" evidence="10">
    <location>
        <position position="67"/>
    </location>
</feature>
<dbReference type="HAMAP" id="MF_01405">
    <property type="entry name" value="Non_canon_purine_NTPase"/>
    <property type="match status" value="1"/>
</dbReference>
<dbReference type="AlphaFoldDB" id="A0A8K1ZXZ8"/>
<dbReference type="GO" id="GO:0036220">
    <property type="term" value="F:ITP diphosphatase activity"/>
    <property type="evidence" value="ECO:0007669"/>
    <property type="project" value="UniProtKB-UniRule"/>
</dbReference>
<dbReference type="GO" id="GO:0009117">
    <property type="term" value="P:nucleotide metabolic process"/>
    <property type="evidence" value="ECO:0007669"/>
    <property type="project" value="UniProtKB-KW"/>
</dbReference>
<dbReference type="GO" id="GO:0017111">
    <property type="term" value="F:ribonucleoside triphosphate phosphatase activity"/>
    <property type="evidence" value="ECO:0007669"/>
    <property type="project" value="InterPro"/>
</dbReference>
<evidence type="ECO:0000256" key="9">
    <source>
        <dbReference type="ARBA" id="ARBA00052017"/>
    </source>
</evidence>
<protein>
    <recommendedName>
        <fullName evidence="10">dITP/XTP pyrophosphatase</fullName>
        <ecNumber evidence="10">3.6.1.66</ecNumber>
    </recommendedName>
    <alternativeName>
        <fullName evidence="10">Non-canonical purine NTP pyrophosphatase</fullName>
    </alternativeName>
    <alternativeName>
        <fullName evidence="10">Non-standard purine NTP pyrophosphatase</fullName>
    </alternativeName>
    <alternativeName>
        <fullName evidence="10">Nucleoside-triphosphate diphosphatase</fullName>
    </alternativeName>
    <alternativeName>
        <fullName evidence="10">Nucleoside-triphosphate pyrophosphatase</fullName>
        <shortName evidence="10">NTPase</shortName>
    </alternativeName>
</protein>
<dbReference type="InterPro" id="IPR029001">
    <property type="entry name" value="ITPase-like_fam"/>
</dbReference>
<dbReference type="CDD" id="cd00515">
    <property type="entry name" value="HAM1"/>
    <property type="match status" value="1"/>
</dbReference>
<feature type="binding site" evidence="10">
    <location>
        <position position="68"/>
    </location>
    <ligand>
        <name>substrate</name>
    </ligand>
</feature>
<keyword evidence="4 10" id="KW-0547">Nucleotide-binding</keyword>